<dbReference type="EMBL" id="JAOYOD010000001">
    <property type="protein sequence ID" value="MCV9388400.1"/>
    <property type="molecule type" value="Genomic_DNA"/>
</dbReference>
<dbReference type="Proteomes" id="UP001300692">
    <property type="component" value="Unassembled WGS sequence"/>
</dbReference>
<evidence type="ECO:0000313" key="5">
    <source>
        <dbReference type="EMBL" id="MCV9388400.1"/>
    </source>
</evidence>
<dbReference type="InterPro" id="IPR000184">
    <property type="entry name" value="Bac_surfAg_D15"/>
</dbReference>
<keyword evidence="2" id="KW-0472">Membrane</keyword>
<feature type="chain" id="PRO_5046940245" evidence="3">
    <location>
        <begin position="22"/>
        <end position="409"/>
    </location>
</feature>
<evidence type="ECO:0000259" key="4">
    <source>
        <dbReference type="Pfam" id="PF01103"/>
    </source>
</evidence>
<organism evidence="5 6">
    <name type="scientific">Reichenbachiella ulvae</name>
    <dbReference type="NCBI Taxonomy" id="2980104"/>
    <lineage>
        <taxon>Bacteria</taxon>
        <taxon>Pseudomonadati</taxon>
        <taxon>Bacteroidota</taxon>
        <taxon>Cytophagia</taxon>
        <taxon>Cytophagales</taxon>
        <taxon>Reichenbachiellaceae</taxon>
        <taxon>Reichenbachiella</taxon>
    </lineage>
</organism>
<gene>
    <name evidence="5" type="ORF">N7U62_17080</name>
</gene>
<keyword evidence="3" id="KW-0732">Signal</keyword>
<evidence type="ECO:0000256" key="2">
    <source>
        <dbReference type="ARBA" id="ARBA00023136"/>
    </source>
</evidence>
<name>A0ABT3CXG8_9BACT</name>
<reference evidence="5 6" key="1">
    <citation type="submission" date="2022-10" db="EMBL/GenBank/DDBJ databases">
        <title>Comparative genomics and taxonomic characterization of three novel marine species of genus Reichenbachiella exhibiting antioxidant and polysaccharide degradation activities.</title>
        <authorList>
            <person name="Muhammad N."/>
            <person name="Lee Y.-J."/>
            <person name="Ko J."/>
            <person name="Kim S.-G."/>
        </authorList>
    </citation>
    <scope>NUCLEOTIDE SEQUENCE [LARGE SCALE GENOMIC DNA]</scope>
    <source>
        <strain evidence="5 6">ABR2-5</strain>
    </source>
</reference>
<sequence>MHKCGRLLLLLACLISAPSWGQNIPTIKSKDSKSELTIVPLPAIAYNPTSGLLFGLAPSASWYMGEKSNTRISSALGSLIYTTKNQWILTAKSNVFLDGDSWNLLGDWRFFITSQPTYGLGTGPQSGKPIGTGIEYEDGLFSKPISDAQMMEFNFFRFHETLLKRIQDSYFYTGLGYHFDNHNRIEDNLLDVGANPPLYTSHYSYNSVKGISTENYSLSGFSVNALYDSRDNAINPYSGRYAFANIRANYEWLGSAKNSSLLWLEYRDYFSLNKNRPRHMIAVWTYGWFVTSGDVPYMNLPALGWDQFGRSGRAYTQGRFRGEDIVYAEVEYRVPLQRDKERFGAVAFVNTTSASNRLGNIDLFDYLDVGYGVGFRFMISEASRSNLNIDFAFGEYGATGFYFGINEVF</sequence>
<dbReference type="RefSeq" id="WP_264139265.1">
    <property type="nucleotide sequence ID" value="NZ_JAOYOD010000001.1"/>
</dbReference>
<keyword evidence="6" id="KW-1185">Reference proteome</keyword>
<proteinExistence type="predicted"/>
<dbReference type="Pfam" id="PF01103">
    <property type="entry name" value="Omp85"/>
    <property type="match status" value="1"/>
</dbReference>
<dbReference type="Gene3D" id="2.40.160.50">
    <property type="entry name" value="membrane protein fhac: a member of the omp85/tpsb transporter family"/>
    <property type="match status" value="1"/>
</dbReference>
<comment type="subcellular location">
    <subcellularLocation>
        <location evidence="1">Membrane</location>
    </subcellularLocation>
</comment>
<feature type="domain" description="Bacterial surface antigen (D15)" evidence="4">
    <location>
        <begin position="202"/>
        <end position="409"/>
    </location>
</feature>
<accession>A0ABT3CXG8</accession>
<feature type="signal peptide" evidence="3">
    <location>
        <begin position="1"/>
        <end position="21"/>
    </location>
</feature>
<evidence type="ECO:0000256" key="3">
    <source>
        <dbReference type="SAM" id="SignalP"/>
    </source>
</evidence>
<evidence type="ECO:0000313" key="6">
    <source>
        <dbReference type="Proteomes" id="UP001300692"/>
    </source>
</evidence>
<evidence type="ECO:0000256" key="1">
    <source>
        <dbReference type="ARBA" id="ARBA00004370"/>
    </source>
</evidence>
<comment type="caution">
    <text evidence="5">The sequence shown here is derived from an EMBL/GenBank/DDBJ whole genome shotgun (WGS) entry which is preliminary data.</text>
</comment>
<protein>
    <submittedName>
        <fullName evidence="5">Outer membrane protein assembly factor</fullName>
    </submittedName>
</protein>